<evidence type="ECO:0000256" key="1">
    <source>
        <dbReference type="ARBA" id="ARBA00001970"/>
    </source>
</evidence>
<dbReference type="InterPro" id="IPR016174">
    <property type="entry name" value="Di-haem_cyt_TM"/>
</dbReference>
<sequence>MSQARYPRPLIALHWLTLLLIAVVYACMEFRGVFPRGSEPRELMKAIHFSGGLTVLLFVLARLYLRLRGPIPPVSPPLPALQKLAATAGHLALYGFMLGMPLVGWLILSAEGASISLWGLPLPALVGKNGELAHTLEEWHEIGATLGYALIGLHALAGLYHHYLRRDDTLRRMLPGPRA</sequence>
<organism evidence="15 16">
    <name type="scientific">Aquimonas voraii</name>
    <dbReference type="NCBI Taxonomy" id="265719"/>
    <lineage>
        <taxon>Bacteria</taxon>
        <taxon>Pseudomonadati</taxon>
        <taxon>Pseudomonadota</taxon>
        <taxon>Gammaproteobacteria</taxon>
        <taxon>Lysobacterales</taxon>
        <taxon>Lysobacteraceae</taxon>
        <taxon>Aquimonas</taxon>
    </lineage>
</organism>
<evidence type="ECO:0000256" key="3">
    <source>
        <dbReference type="ARBA" id="ARBA00022448"/>
    </source>
</evidence>
<evidence type="ECO:0000256" key="9">
    <source>
        <dbReference type="ARBA" id="ARBA00022989"/>
    </source>
</evidence>
<feature type="transmembrane region" description="Helical" evidence="13">
    <location>
        <begin position="142"/>
        <end position="163"/>
    </location>
</feature>
<accession>A0A1G6XDS2</accession>
<reference evidence="15 16" key="1">
    <citation type="submission" date="2016-10" db="EMBL/GenBank/DDBJ databases">
        <authorList>
            <person name="de Groot N.N."/>
        </authorList>
    </citation>
    <scope>NUCLEOTIDE SEQUENCE [LARGE SCALE GENOMIC DNA]</scope>
    <source>
        <strain evidence="15 16">DSM 16957</strain>
    </source>
</reference>
<dbReference type="GO" id="GO:0005886">
    <property type="term" value="C:plasma membrane"/>
    <property type="evidence" value="ECO:0007669"/>
    <property type="project" value="UniProtKB-SubCell"/>
</dbReference>
<dbReference type="PANTHER" id="PTHR30529">
    <property type="entry name" value="CYTOCHROME B561"/>
    <property type="match status" value="1"/>
</dbReference>
<evidence type="ECO:0000313" key="16">
    <source>
        <dbReference type="Proteomes" id="UP000199603"/>
    </source>
</evidence>
<dbReference type="EMBL" id="FNAG01000006">
    <property type="protein sequence ID" value="SDD75455.1"/>
    <property type="molecule type" value="Genomic_DNA"/>
</dbReference>
<dbReference type="AlphaFoldDB" id="A0A1G6XDS2"/>
<feature type="transmembrane region" description="Helical" evidence="13">
    <location>
        <begin position="46"/>
        <end position="65"/>
    </location>
</feature>
<evidence type="ECO:0000259" key="14">
    <source>
        <dbReference type="Pfam" id="PF01292"/>
    </source>
</evidence>
<dbReference type="GO" id="GO:0046872">
    <property type="term" value="F:metal ion binding"/>
    <property type="evidence" value="ECO:0007669"/>
    <property type="project" value="UniProtKB-KW"/>
</dbReference>
<evidence type="ECO:0000256" key="13">
    <source>
        <dbReference type="SAM" id="Phobius"/>
    </source>
</evidence>
<dbReference type="OrthoDB" id="8589936at2"/>
<keyword evidence="5" id="KW-0349">Heme</keyword>
<keyword evidence="3" id="KW-0813">Transport</keyword>
<keyword evidence="7" id="KW-0479">Metal-binding</keyword>
<keyword evidence="11 13" id="KW-0472">Membrane</keyword>
<dbReference type="InterPro" id="IPR011577">
    <property type="entry name" value="Cyt_b561_bac/Ni-Hgenase"/>
</dbReference>
<comment type="cofactor">
    <cofactor evidence="1">
        <name>heme b</name>
        <dbReference type="ChEBI" id="CHEBI:60344"/>
    </cofactor>
</comment>
<dbReference type="Proteomes" id="UP000199603">
    <property type="component" value="Unassembled WGS sequence"/>
</dbReference>
<evidence type="ECO:0000256" key="8">
    <source>
        <dbReference type="ARBA" id="ARBA00022982"/>
    </source>
</evidence>
<dbReference type="GO" id="GO:0009055">
    <property type="term" value="F:electron transfer activity"/>
    <property type="evidence" value="ECO:0007669"/>
    <property type="project" value="InterPro"/>
</dbReference>
<evidence type="ECO:0000256" key="6">
    <source>
        <dbReference type="ARBA" id="ARBA00022692"/>
    </source>
</evidence>
<evidence type="ECO:0000256" key="12">
    <source>
        <dbReference type="ARBA" id="ARBA00037975"/>
    </source>
</evidence>
<protein>
    <submittedName>
        <fullName evidence="15">Cytochrome b561</fullName>
    </submittedName>
</protein>
<dbReference type="InterPro" id="IPR052168">
    <property type="entry name" value="Cytochrome_b561_oxidase"/>
</dbReference>
<evidence type="ECO:0000256" key="7">
    <source>
        <dbReference type="ARBA" id="ARBA00022723"/>
    </source>
</evidence>
<keyword evidence="6 13" id="KW-0812">Transmembrane</keyword>
<name>A0A1G6XDS2_9GAMM</name>
<dbReference type="GO" id="GO:0020037">
    <property type="term" value="F:heme binding"/>
    <property type="evidence" value="ECO:0007669"/>
    <property type="project" value="TreeGrafter"/>
</dbReference>
<gene>
    <name evidence="15" type="ORF">SAMN04488509_106144</name>
</gene>
<evidence type="ECO:0000256" key="10">
    <source>
        <dbReference type="ARBA" id="ARBA00023004"/>
    </source>
</evidence>
<keyword evidence="8" id="KW-0249">Electron transport</keyword>
<dbReference type="PROSITE" id="PS51257">
    <property type="entry name" value="PROKAR_LIPOPROTEIN"/>
    <property type="match status" value="1"/>
</dbReference>
<feature type="transmembrane region" description="Helical" evidence="13">
    <location>
        <begin position="86"/>
        <end position="108"/>
    </location>
</feature>
<dbReference type="Pfam" id="PF01292">
    <property type="entry name" value="Ni_hydr_CYTB"/>
    <property type="match status" value="1"/>
</dbReference>
<comment type="similarity">
    <text evidence="12">Belongs to the cytochrome b561 family.</text>
</comment>
<evidence type="ECO:0000313" key="15">
    <source>
        <dbReference type="EMBL" id="SDD75455.1"/>
    </source>
</evidence>
<evidence type="ECO:0000256" key="11">
    <source>
        <dbReference type="ARBA" id="ARBA00023136"/>
    </source>
</evidence>
<keyword evidence="10" id="KW-0408">Iron</keyword>
<dbReference type="GO" id="GO:0022904">
    <property type="term" value="P:respiratory electron transport chain"/>
    <property type="evidence" value="ECO:0007669"/>
    <property type="project" value="InterPro"/>
</dbReference>
<keyword evidence="4" id="KW-1003">Cell membrane</keyword>
<dbReference type="RefSeq" id="WP_091242854.1">
    <property type="nucleotide sequence ID" value="NZ_FNAG01000006.1"/>
</dbReference>
<dbReference type="STRING" id="265719.SAMN04488509_106144"/>
<proteinExistence type="inferred from homology"/>
<feature type="domain" description="Cytochrome b561 bacterial/Ni-hydrogenase" evidence="14">
    <location>
        <begin position="5"/>
        <end position="176"/>
    </location>
</feature>
<dbReference type="PANTHER" id="PTHR30529:SF3">
    <property type="entry name" value="CYTOCHROME B561 HOMOLOG 1"/>
    <property type="match status" value="1"/>
</dbReference>
<dbReference type="SUPFAM" id="SSF81342">
    <property type="entry name" value="Transmembrane di-heme cytochromes"/>
    <property type="match status" value="1"/>
</dbReference>
<comment type="subcellular location">
    <subcellularLocation>
        <location evidence="2">Cell membrane</location>
        <topology evidence="2">Multi-pass membrane protein</topology>
    </subcellularLocation>
</comment>
<evidence type="ECO:0000256" key="2">
    <source>
        <dbReference type="ARBA" id="ARBA00004651"/>
    </source>
</evidence>
<evidence type="ECO:0000256" key="4">
    <source>
        <dbReference type="ARBA" id="ARBA00022475"/>
    </source>
</evidence>
<keyword evidence="9 13" id="KW-1133">Transmembrane helix</keyword>
<evidence type="ECO:0000256" key="5">
    <source>
        <dbReference type="ARBA" id="ARBA00022617"/>
    </source>
</evidence>
<keyword evidence="16" id="KW-1185">Reference proteome</keyword>